<evidence type="ECO:0000256" key="10">
    <source>
        <dbReference type="ARBA" id="ARBA00047554"/>
    </source>
</evidence>
<evidence type="ECO:0000256" key="5">
    <source>
        <dbReference type="ARBA" id="ARBA00022630"/>
    </source>
</evidence>
<keyword evidence="9 11" id="KW-0627">Porphyrin biosynthesis</keyword>
<dbReference type="AlphaFoldDB" id="A0A0L0C968"/>
<comment type="pathway">
    <text evidence="2 11">Porphyrin-containing compound metabolism; protoporphyrin-IX biosynthesis; protoporphyrin-IX from protoporphyrinogen-IX: step 1/1.</text>
</comment>
<dbReference type="STRING" id="7375.A0A0L0C968"/>
<evidence type="ECO:0000259" key="12">
    <source>
        <dbReference type="Pfam" id="PF01593"/>
    </source>
</evidence>
<evidence type="ECO:0000256" key="4">
    <source>
        <dbReference type="ARBA" id="ARBA00012867"/>
    </source>
</evidence>
<dbReference type="InterPro" id="IPR036188">
    <property type="entry name" value="FAD/NAD-bd_sf"/>
</dbReference>
<dbReference type="InterPro" id="IPR004572">
    <property type="entry name" value="Protoporphyrinogen_oxidase"/>
</dbReference>
<keyword evidence="6 11" id="KW-0274">FAD</keyword>
<keyword evidence="5 11" id="KW-0285">Flavoprotein</keyword>
<gene>
    <name evidence="13" type="ORF">FF38_06125</name>
</gene>
<dbReference type="UniPathway" id="UPA00251">
    <property type="reaction ID" value="UER00324"/>
</dbReference>
<comment type="similarity">
    <text evidence="3 11">Belongs to the protoporphyrinogen/coproporphyrinogen oxidase family. Protoporphyrinogen oxidase subfamily.</text>
</comment>
<evidence type="ECO:0000256" key="2">
    <source>
        <dbReference type="ARBA" id="ARBA00005073"/>
    </source>
</evidence>
<proteinExistence type="inferred from homology"/>
<comment type="cofactor">
    <cofactor evidence="11">
        <name>FAD</name>
        <dbReference type="ChEBI" id="CHEBI:57692"/>
    </cofactor>
    <text evidence="11">Binds 1 FAD per subunit.</text>
</comment>
<dbReference type="OMA" id="WFDQWFG"/>
<evidence type="ECO:0000256" key="11">
    <source>
        <dbReference type="RuleBase" id="RU367069"/>
    </source>
</evidence>
<protein>
    <recommendedName>
        <fullName evidence="4 11">Protoporphyrinogen oxidase</fullName>
        <ecNumber evidence="4 11">1.3.3.4</ecNumber>
    </recommendedName>
</protein>
<dbReference type="InterPro" id="IPR002937">
    <property type="entry name" value="Amino_oxidase"/>
</dbReference>
<dbReference type="NCBIfam" id="TIGR00562">
    <property type="entry name" value="proto_IX_ox"/>
    <property type="match status" value="1"/>
</dbReference>
<evidence type="ECO:0000256" key="3">
    <source>
        <dbReference type="ARBA" id="ARBA00010551"/>
    </source>
</evidence>
<name>A0A0L0C968_LUCCU</name>
<evidence type="ECO:0000256" key="8">
    <source>
        <dbReference type="ARBA" id="ARBA00023133"/>
    </source>
</evidence>
<evidence type="ECO:0000313" key="14">
    <source>
        <dbReference type="Proteomes" id="UP000037069"/>
    </source>
</evidence>
<dbReference type="GO" id="GO:0006782">
    <property type="term" value="P:protoporphyrinogen IX biosynthetic process"/>
    <property type="evidence" value="ECO:0007669"/>
    <property type="project" value="UniProtKB-UniRule"/>
</dbReference>
<dbReference type="InterPro" id="IPR050464">
    <property type="entry name" value="Zeta_carotene_desat/Oxidored"/>
</dbReference>
<sequence length="475" mass="53273">MPIVLGGGISGLSAGYYLLKKFGQPTAIFEASNRIGGWIRTEKHKEKGFIFEAGPRTIRPKGMQGANTLELIEDLQVPIEGIKSTHAAAKNRMIYAKGQLCMLPNSLGGALKTIPPFTQPLMMAIWNDLKSGAKRIKYGDESIYDFVHRRFGAEIADYAISPMICGICAGDAKEISVRFLMNDLFETEQKYGGVVKGMLMSSMHKNKKDSKALGLFNEKEPNLFTEAKKEKWSMYSVKDGLETLPKRINDYLKSHNVEVNLSSECKDMVFSTNGVRLNIKEQEIETDHVISSIPSYKLAACLKNQHPGLAGQLLAIPYVDVAVINLQYNNKDLLKQPAFGFLVPPLERRPILGVIFDSCCFDMQDNTVLTVMMGGKWFEQYFGKNPTQKELLDIALNELQRIMGIHQEPKTTRVHILKKCIPQYNVGHKQRVEDIRRYIQRYKLPLSLCGSAYDGVGINDVILSARKSVEELPST</sequence>
<evidence type="ECO:0000256" key="9">
    <source>
        <dbReference type="ARBA" id="ARBA00023244"/>
    </source>
</evidence>
<evidence type="ECO:0000256" key="7">
    <source>
        <dbReference type="ARBA" id="ARBA00023002"/>
    </source>
</evidence>
<dbReference type="EMBL" id="JRES01000835">
    <property type="protein sequence ID" value="KNC27944.1"/>
    <property type="molecule type" value="Genomic_DNA"/>
</dbReference>
<feature type="domain" description="Amine oxidase" evidence="12">
    <location>
        <begin position="9"/>
        <end position="471"/>
    </location>
</feature>
<comment type="caution">
    <text evidence="13">The sequence shown here is derived from an EMBL/GenBank/DDBJ whole genome shotgun (WGS) entry which is preliminary data.</text>
</comment>
<organism evidence="13 14">
    <name type="scientific">Lucilia cuprina</name>
    <name type="common">Green bottle fly</name>
    <name type="synonym">Australian sheep blowfly</name>
    <dbReference type="NCBI Taxonomy" id="7375"/>
    <lineage>
        <taxon>Eukaryota</taxon>
        <taxon>Metazoa</taxon>
        <taxon>Ecdysozoa</taxon>
        <taxon>Arthropoda</taxon>
        <taxon>Hexapoda</taxon>
        <taxon>Insecta</taxon>
        <taxon>Pterygota</taxon>
        <taxon>Neoptera</taxon>
        <taxon>Endopterygota</taxon>
        <taxon>Diptera</taxon>
        <taxon>Brachycera</taxon>
        <taxon>Muscomorpha</taxon>
        <taxon>Oestroidea</taxon>
        <taxon>Calliphoridae</taxon>
        <taxon>Luciliinae</taxon>
        <taxon>Lucilia</taxon>
    </lineage>
</organism>
<comment type="catalytic activity">
    <reaction evidence="10 11">
        <text>protoporphyrinogen IX + 3 O2 = protoporphyrin IX + 3 H2O2</text>
        <dbReference type="Rhea" id="RHEA:25576"/>
        <dbReference type="ChEBI" id="CHEBI:15379"/>
        <dbReference type="ChEBI" id="CHEBI:16240"/>
        <dbReference type="ChEBI" id="CHEBI:57306"/>
        <dbReference type="ChEBI" id="CHEBI:57307"/>
        <dbReference type="EC" id="1.3.3.4"/>
    </reaction>
</comment>
<keyword evidence="8 11" id="KW-0350">Heme biosynthesis</keyword>
<evidence type="ECO:0000256" key="1">
    <source>
        <dbReference type="ARBA" id="ARBA00002600"/>
    </source>
</evidence>
<evidence type="ECO:0000313" key="13">
    <source>
        <dbReference type="EMBL" id="KNC27944.1"/>
    </source>
</evidence>
<dbReference type="Proteomes" id="UP000037069">
    <property type="component" value="Unassembled WGS sequence"/>
</dbReference>
<dbReference type="Pfam" id="PF01593">
    <property type="entry name" value="Amino_oxidase"/>
    <property type="match status" value="1"/>
</dbReference>
<dbReference type="PANTHER" id="PTHR42923:SF3">
    <property type="entry name" value="PROTOPORPHYRINOGEN OXIDASE"/>
    <property type="match status" value="1"/>
</dbReference>
<dbReference type="Gene3D" id="3.50.50.60">
    <property type="entry name" value="FAD/NAD(P)-binding domain"/>
    <property type="match status" value="1"/>
</dbReference>
<dbReference type="FunFam" id="3.50.50.60:FF:000193">
    <property type="entry name" value="Protoporphyrinogen oxidase"/>
    <property type="match status" value="1"/>
</dbReference>
<comment type="function">
    <text evidence="1 11">Catalyzes the 6-electron oxidation of protoporphyrinogen-IX to form protoporphyrin-IX.</text>
</comment>
<dbReference type="SUPFAM" id="SSF51905">
    <property type="entry name" value="FAD/NAD(P)-binding domain"/>
    <property type="match status" value="1"/>
</dbReference>
<dbReference type="GO" id="GO:0004729">
    <property type="term" value="F:oxygen-dependent protoporphyrinogen oxidase activity"/>
    <property type="evidence" value="ECO:0007669"/>
    <property type="project" value="UniProtKB-UniRule"/>
</dbReference>
<dbReference type="SUPFAM" id="SSF54373">
    <property type="entry name" value="FAD-linked reductases, C-terminal domain"/>
    <property type="match status" value="1"/>
</dbReference>
<keyword evidence="14" id="KW-1185">Reference proteome</keyword>
<accession>A0A0L0C968</accession>
<reference evidence="13 14" key="1">
    <citation type="journal article" date="2015" name="Nat. Commun.">
        <title>Lucilia cuprina genome unlocks parasitic fly biology to underpin future interventions.</title>
        <authorList>
            <person name="Anstead C.A."/>
            <person name="Korhonen P.K."/>
            <person name="Young N.D."/>
            <person name="Hall R.S."/>
            <person name="Jex A.R."/>
            <person name="Murali S.C."/>
            <person name="Hughes D.S."/>
            <person name="Lee S.F."/>
            <person name="Perry T."/>
            <person name="Stroehlein A.J."/>
            <person name="Ansell B.R."/>
            <person name="Breugelmans B."/>
            <person name="Hofmann A."/>
            <person name="Qu J."/>
            <person name="Dugan S."/>
            <person name="Lee S.L."/>
            <person name="Chao H."/>
            <person name="Dinh H."/>
            <person name="Han Y."/>
            <person name="Doddapaneni H.V."/>
            <person name="Worley K.C."/>
            <person name="Muzny D.M."/>
            <person name="Ioannidis P."/>
            <person name="Waterhouse R.M."/>
            <person name="Zdobnov E.M."/>
            <person name="James P.J."/>
            <person name="Bagnall N.H."/>
            <person name="Kotze A.C."/>
            <person name="Gibbs R.A."/>
            <person name="Richards S."/>
            <person name="Batterham P."/>
            <person name="Gasser R.B."/>
        </authorList>
    </citation>
    <scope>NUCLEOTIDE SEQUENCE [LARGE SCALE GENOMIC DNA]</scope>
    <source>
        <strain evidence="13 14">LS</strain>
        <tissue evidence="13">Full body</tissue>
    </source>
</reference>
<keyword evidence="7 11" id="KW-0560">Oxidoreductase</keyword>
<comment type="subcellular location">
    <subcellularLocation>
        <location evidence="11">Mitochondrion inner membrane</location>
    </subcellularLocation>
</comment>
<dbReference type="OrthoDB" id="419752at2759"/>
<dbReference type="PANTHER" id="PTHR42923">
    <property type="entry name" value="PROTOPORPHYRINOGEN OXIDASE"/>
    <property type="match status" value="1"/>
</dbReference>
<dbReference type="GO" id="GO:0005743">
    <property type="term" value="C:mitochondrial inner membrane"/>
    <property type="evidence" value="ECO:0007669"/>
    <property type="project" value="UniProtKB-SubCell"/>
</dbReference>
<dbReference type="EC" id="1.3.3.4" evidence="4 11"/>
<evidence type="ECO:0000256" key="6">
    <source>
        <dbReference type="ARBA" id="ARBA00022827"/>
    </source>
</evidence>